<feature type="domain" description="RNA polymerase sigma factor 70 region 4 type 2" evidence="8">
    <location>
        <begin position="103"/>
        <end position="153"/>
    </location>
</feature>
<dbReference type="Proteomes" id="UP000215483">
    <property type="component" value="Unassembled WGS sequence"/>
</dbReference>
<evidence type="ECO:0000256" key="1">
    <source>
        <dbReference type="ARBA" id="ARBA00010641"/>
    </source>
</evidence>
<dbReference type="EMBL" id="MCGQ01000027">
    <property type="protein sequence ID" value="OXY91716.1"/>
    <property type="molecule type" value="Genomic_DNA"/>
</dbReference>
<dbReference type="InterPro" id="IPR013249">
    <property type="entry name" value="RNA_pol_sigma70_r4_t2"/>
</dbReference>
<dbReference type="SUPFAM" id="SSF88659">
    <property type="entry name" value="Sigma3 and sigma4 domains of RNA polymerase sigma factors"/>
    <property type="match status" value="1"/>
</dbReference>
<organism evidence="9 10">
    <name type="scientific">Streptomyces diastatochromogenes</name>
    <dbReference type="NCBI Taxonomy" id="42236"/>
    <lineage>
        <taxon>Bacteria</taxon>
        <taxon>Bacillati</taxon>
        <taxon>Actinomycetota</taxon>
        <taxon>Actinomycetes</taxon>
        <taxon>Kitasatosporales</taxon>
        <taxon>Streptomycetaceae</taxon>
        <taxon>Streptomyces</taxon>
    </lineage>
</organism>
<evidence type="ECO:0000256" key="6">
    <source>
        <dbReference type="SAM" id="MobiDB-lite"/>
    </source>
</evidence>
<keyword evidence="4" id="KW-0238">DNA-binding</keyword>
<keyword evidence="7" id="KW-1133">Transmembrane helix</keyword>
<dbReference type="PANTHER" id="PTHR43133">
    <property type="entry name" value="RNA POLYMERASE ECF-TYPE SIGMA FACTO"/>
    <property type="match status" value="1"/>
</dbReference>
<dbReference type="InterPro" id="IPR039425">
    <property type="entry name" value="RNA_pol_sigma-70-like"/>
</dbReference>
<dbReference type="NCBIfam" id="TIGR02937">
    <property type="entry name" value="sigma70-ECF"/>
    <property type="match status" value="1"/>
</dbReference>
<accession>A0A233S7S3</accession>
<dbReference type="CDD" id="cd06171">
    <property type="entry name" value="Sigma70_r4"/>
    <property type="match status" value="1"/>
</dbReference>
<dbReference type="InterPro" id="IPR014284">
    <property type="entry name" value="RNA_pol_sigma-70_dom"/>
</dbReference>
<reference evidence="9 10" key="1">
    <citation type="submission" date="2016-07" db="EMBL/GenBank/DDBJ databases">
        <title>Draft genome of Streptomyces diastatochromogenes.</title>
        <authorList>
            <person name="Podduturi R."/>
            <person name="Lukassen M.B."/>
            <person name="Clausen N."/>
            <person name="Nielsen J.L."/>
            <person name="Jorgensen N.O."/>
        </authorList>
    </citation>
    <scope>NUCLEOTIDE SEQUENCE [LARGE SCALE GENOMIC DNA]</scope>
    <source>
        <strain evidence="9 10">DSM 40608</strain>
    </source>
</reference>
<feature type="region of interest" description="Disordered" evidence="6">
    <location>
        <begin position="237"/>
        <end position="274"/>
    </location>
</feature>
<protein>
    <recommendedName>
        <fullName evidence="8">RNA polymerase sigma factor 70 region 4 type 2 domain-containing protein</fullName>
    </recommendedName>
</protein>
<keyword evidence="10" id="KW-1185">Reference proteome</keyword>
<name>A0A233S7S3_STRDA</name>
<evidence type="ECO:0000259" key="8">
    <source>
        <dbReference type="Pfam" id="PF08281"/>
    </source>
</evidence>
<comment type="similarity">
    <text evidence="1">Belongs to the sigma-70 factor family. ECF subfamily.</text>
</comment>
<evidence type="ECO:0000256" key="7">
    <source>
        <dbReference type="SAM" id="Phobius"/>
    </source>
</evidence>
<keyword evidence="3" id="KW-0731">Sigma factor</keyword>
<keyword evidence="7" id="KW-0472">Membrane</keyword>
<evidence type="ECO:0000256" key="3">
    <source>
        <dbReference type="ARBA" id="ARBA00023082"/>
    </source>
</evidence>
<evidence type="ECO:0000256" key="5">
    <source>
        <dbReference type="ARBA" id="ARBA00023163"/>
    </source>
</evidence>
<sequence>MLAKERYHELVDWAGSRLATRGVPQSSADPEDVVQNALTSVLAVTESIGNMRAYVYTCMKHEIKRAAGRHAEGRGYASRDADVRLEDELAVHPIAETELRHVVGEALSDLPPQQRRVMLLTRELGMTQAEAAQVLGSAPGTVGVHAHRAIRALRRTLVGLGVALVAWTTWFMTFGRREIIPAAGLQSPAGAVTLGFAGTVGVLLTVMVWLVMWATGDTRPRWAKVLKALLKAVEPAQAGRENINPPSSSAGTEPPDHQASGWSSSDGISWEPQA</sequence>
<evidence type="ECO:0000313" key="9">
    <source>
        <dbReference type="EMBL" id="OXY91716.1"/>
    </source>
</evidence>
<keyword evidence="7" id="KW-0812">Transmembrane</keyword>
<evidence type="ECO:0000313" key="10">
    <source>
        <dbReference type="Proteomes" id="UP000215483"/>
    </source>
</evidence>
<evidence type="ECO:0000256" key="2">
    <source>
        <dbReference type="ARBA" id="ARBA00023015"/>
    </source>
</evidence>
<dbReference type="InterPro" id="IPR013324">
    <property type="entry name" value="RNA_pol_sigma_r3/r4-like"/>
</dbReference>
<dbReference type="GO" id="GO:0006352">
    <property type="term" value="P:DNA-templated transcription initiation"/>
    <property type="evidence" value="ECO:0007669"/>
    <property type="project" value="InterPro"/>
</dbReference>
<feature type="transmembrane region" description="Helical" evidence="7">
    <location>
        <begin position="194"/>
        <end position="214"/>
    </location>
</feature>
<comment type="caution">
    <text evidence="9">The sequence shown here is derived from an EMBL/GenBank/DDBJ whole genome shotgun (WGS) entry which is preliminary data.</text>
</comment>
<dbReference type="GO" id="GO:0016987">
    <property type="term" value="F:sigma factor activity"/>
    <property type="evidence" value="ECO:0007669"/>
    <property type="project" value="UniProtKB-KW"/>
</dbReference>
<keyword evidence="2" id="KW-0805">Transcription regulation</keyword>
<dbReference type="InterPro" id="IPR036388">
    <property type="entry name" value="WH-like_DNA-bd_sf"/>
</dbReference>
<dbReference type="PANTHER" id="PTHR43133:SF8">
    <property type="entry name" value="RNA POLYMERASE SIGMA FACTOR HI_1459-RELATED"/>
    <property type="match status" value="1"/>
</dbReference>
<dbReference type="Gene3D" id="1.10.10.10">
    <property type="entry name" value="Winged helix-like DNA-binding domain superfamily/Winged helix DNA-binding domain"/>
    <property type="match status" value="1"/>
</dbReference>
<dbReference type="Pfam" id="PF08281">
    <property type="entry name" value="Sigma70_r4_2"/>
    <property type="match status" value="1"/>
</dbReference>
<gene>
    <name evidence="9" type="ORF">BEK98_28820</name>
</gene>
<dbReference type="AlphaFoldDB" id="A0A233S7S3"/>
<evidence type="ECO:0000256" key="4">
    <source>
        <dbReference type="ARBA" id="ARBA00023125"/>
    </source>
</evidence>
<proteinExistence type="inferred from homology"/>
<keyword evidence="5" id="KW-0804">Transcription</keyword>
<feature type="transmembrane region" description="Helical" evidence="7">
    <location>
        <begin position="157"/>
        <end position="174"/>
    </location>
</feature>
<dbReference type="GO" id="GO:0003677">
    <property type="term" value="F:DNA binding"/>
    <property type="evidence" value="ECO:0007669"/>
    <property type="project" value="UniProtKB-KW"/>
</dbReference>